<feature type="domain" description="Aminoglycoside phosphotransferase" evidence="1">
    <location>
        <begin position="23"/>
        <end position="270"/>
    </location>
</feature>
<dbReference type="Proteomes" id="UP001238163">
    <property type="component" value="Unassembled WGS sequence"/>
</dbReference>
<evidence type="ECO:0000259" key="1">
    <source>
        <dbReference type="Pfam" id="PF01636"/>
    </source>
</evidence>
<accession>A0AAE3VDS7</accession>
<comment type="caution">
    <text evidence="2">The sequence shown here is derived from an EMBL/GenBank/DDBJ whole genome shotgun (WGS) entry which is preliminary data.</text>
</comment>
<dbReference type="Gene3D" id="3.90.1200.10">
    <property type="match status" value="1"/>
</dbReference>
<keyword evidence="2" id="KW-0418">Kinase</keyword>
<protein>
    <submittedName>
        <fullName evidence="2">Ser/Thr protein kinase RdoA (MazF antagonist)</fullName>
    </submittedName>
</protein>
<reference evidence="2" key="1">
    <citation type="submission" date="2023-07" db="EMBL/GenBank/DDBJ databases">
        <title>Genomic Encyclopedia of Type Strains, Phase IV (KMG-IV): sequencing the most valuable type-strain genomes for metagenomic binning, comparative biology and taxonomic classification.</title>
        <authorList>
            <person name="Goeker M."/>
        </authorList>
    </citation>
    <scope>NUCLEOTIDE SEQUENCE</scope>
    <source>
        <strain evidence="2">DSM 24202</strain>
    </source>
</reference>
<dbReference type="GO" id="GO:0016301">
    <property type="term" value="F:kinase activity"/>
    <property type="evidence" value="ECO:0007669"/>
    <property type="project" value="UniProtKB-KW"/>
</dbReference>
<dbReference type="PANTHER" id="PTHR21064:SF5">
    <property type="entry name" value="SLR1880 PROTEIN"/>
    <property type="match status" value="1"/>
</dbReference>
<evidence type="ECO:0000313" key="3">
    <source>
        <dbReference type="Proteomes" id="UP001238163"/>
    </source>
</evidence>
<dbReference type="InterPro" id="IPR050249">
    <property type="entry name" value="Pseudomonas-type_ThrB"/>
</dbReference>
<keyword evidence="3" id="KW-1185">Reference proteome</keyword>
<sequence>MKSAFMAQRFQVDGRLVATEATGSGNVNDTYLVIFRTIFSEERFILQRINTNVFKSPDKVMDNMRLITQHVHHRMEEEQDNADRIWQLPRVIPAKDGKDYALDGDGNYWRAITLIASAHSYECIQSPEHAREIGAVLGQFHRLISDFPCDRLHDTLEGFHITPSYLQKLDSALQGNIGKERLNGSQVVRDALKFIEERRDWCSILEDAKVRGELSLRPIHGDPKTANVMIDDMTGKGTCMIDLDTVKPGLVHYDIGDCLRSCCNPAGEEAKDFSTIYFDTDLCAALLKGYRAQAKDFLTDADRYYLYDATRLIAFELGLRFFADYLAGDVYFKVNHDGQNLHRARVQFHLVRSIETREKQIRDLFATL</sequence>
<name>A0AAE3VDS7_9BACT</name>
<evidence type="ECO:0000313" key="2">
    <source>
        <dbReference type="EMBL" id="MDQ0288364.1"/>
    </source>
</evidence>
<dbReference type="AlphaFoldDB" id="A0AAE3VDS7"/>
<dbReference type="RefSeq" id="WP_307259688.1">
    <property type="nucleotide sequence ID" value="NZ_JAUSVL010000001.1"/>
</dbReference>
<proteinExistence type="predicted"/>
<dbReference type="SUPFAM" id="SSF56112">
    <property type="entry name" value="Protein kinase-like (PK-like)"/>
    <property type="match status" value="1"/>
</dbReference>
<dbReference type="InterPro" id="IPR002575">
    <property type="entry name" value="Aminoglycoside_PTrfase"/>
</dbReference>
<dbReference type="PANTHER" id="PTHR21064">
    <property type="entry name" value="AMINOGLYCOSIDE PHOSPHOTRANSFERASE DOMAIN-CONTAINING PROTEIN-RELATED"/>
    <property type="match status" value="1"/>
</dbReference>
<organism evidence="2 3">
    <name type="scientific">Oligosphaera ethanolica</name>
    <dbReference type="NCBI Taxonomy" id="760260"/>
    <lineage>
        <taxon>Bacteria</taxon>
        <taxon>Pseudomonadati</taxon>
        <taxon>Lentisphaerota</taxon>
        <taxon>Oligosphaeria</taxon>
        <taxon>Oligosphaerales</taxon>
        <taxon>Oligosphaeraceae</taxon>
        <taxon>Oligosphaera</taxon>
    </lineage>
</organism>
<dbReference type="Pfam" id="PF01636">
    <property type="entry name" value="APH"/>
    <property type="match status" value="1"/>
</dbReference>
<dbReference type="InterPro" id="IPR011009">
    <property type="entry name" value="Kinase-like_dom_sf"/>
</dbReference>
<dbReference type="EMBL" id="JAUSVL010000001">
    <property type="protein sequence ID" value="MDQ0288364.1"/>
    <property type="molecule type" value="Genomic_DNA"/>
</dbReference>
<gene>
    <name evidence="2" type="ORF">J3R75_000471</name>
</gene>
<keyword evidence="2" id="KW-0808">Transferase</keyword>